<keyword evidence="3" id="KW-1185">Reference proteome</keyword>
<dbReference type="PANTHER" id="PTHR15020:SF50">
    <property type="entry name" value="UPF0659 PROTEIN YMR090W"/>
    <property type="match status" value="1"/>
</dbReference>
<gene>
    <name evidence="2" type="primary">PLEST007273</name>
    <name evidence="2" type="ORF">PLESTB_000471700</name>
</gene>
<dbReference type="EMBL" id="BRXU01000004">
    <property type="protein sequence ID" value="GLC51153.1"/>
    <property type="molecule type" value="Genomic_DNA"/>
</dbReference>
<comment type="caution">
    <text evidence="2">The sequence shown here is derived from an EMBL/GenBank/DDBJ whole genome shotgun (WGS) entry which is preliminary data.</text>
</comment>
<evidence type="ECO:0000313" key="2">
    <source>
        <dbReference type="EMBL" id="GLC51153.1"/>
    </source>
</evidence>
<reference evidence="2 3" key="1">
    <citation type="journal article" date="2023" name="Commun. Biol.">
        <title>Reorganization of the ancestral sex-determining regions during the evolution of trioecy in Pleodorina starrii.</title>
        <authorList>
            <person name="Takahashi K."/>
            <person name="Suzuki S."/>
            <person name="Kawai-Toyooka H."/>
            <person name="Yamamoto K."/>
            <person name="Hamaji T."/>
            <person name="Ootsuki R."/>
            <person name="Yamaguchi H."/>
            <person name="Kawachi M."/>
            <person name="Higashiyama T."/>
            <person name="Nozaki H."/>
        </authorList>
    </citation>
    <scope>NUCLEOTIDE SEQUENCE [LARGE SCALE GENOMIC DNA]</scope>
    <source>
        <strain evidence="2 3">NIES-4479</strain>
    </source>
</reference>
<dbReference type="SUPFAM" id="SSF51735">
    <property type="entry name" value="NAD(P)-binding Rossmann-fold domains"/>
    <property type="match status" value="1"/>
</dbReference>
<evidence type="ECO:0000313" key="3">
    <source>
        <dbReference type="Proteomes" id="UP001165080"/>
    </source>
</evidence>
<dbReference type="Gene3D" id="3.40.50.720">
    <property type="entry name" value="NAD(P)-binding Rossmann-like Domain"/>
    <property type="match status" value="1"/>
</dbReference>
<dbReference type="Pfam" id="PF13460">
    <property type="entry name" value="NAD_binding_10"/>
    <property type="match status" value="1"/>
</dbReference>
<dbReference type="PANTHER" id="PTHR15020">
    <property type="entry name" value="FLAVIN REDUCTASE-RELATED"/>
    <property type="match status" value="1"/>
</dbReference>
<feature type="domain" description="NAD(P)-binding" evidence="1">
    <location>
        <begin position="47"/>
        <end position="251"/>
    </location>
</feature>
<dbReference type="AlphaFoldDB" id="A0A9W6BFL2"/>
<organism evidence="2 3">
    <name type="scientific">Pleodorina starrii</name>
    <dbReference type="NCBI Taxonomy" id="330485"/>
    <lineage>
        <taxon>Eukaryota</taxon>
        <taxon>Viridiplantae</taxon>
        <taxon>Chlorophyta</taxon>
        <taxon>core chlorophytes</taxon>
        <taxon>Chlorophyceae</taxon>
        <taxon>CS clade</taxon>
        <taxon>Chlamydomonadales</taxon>
        <taxon>Volvocaceae</taxon>
        <taxon>Pleodorina</taxon>
    </lineage>
</organism>
<dbReference type="InterPro" id="IPR036291">
    <property type="entry name" value="NAD(P)-bd_dom_sf"/>
</dbReference>
<protein>
    <recommendedName>
        <fullName evidence="1">NAD(P)-binding domain-containing protein</fullName>
    </recommendedName>
</protein>
<dbReference type="Proteomes" id="UP001165080">
    <property type="component" value="Unassembled WGS sequence"/>
</dbReference>
<dbReference type="OrthoDB" id="419598at2759"/>
<sequence length="296" mass="31825">MRSVAASGRACGPAHKFPLRASRARVVLTRATQERALAPGDLVLVAGATGGVGQLVTAKLLERGFRVRAVDRARPNRSRAAQLFPGADIEVFPADLRDRASMVGLTQGVAAVCACTGTTAFPSSRWEGDNGPRNTDWVATRNLIDSTPSTVKRFVLVTSVGVERFREFPFAVLNLFGVLKYKRDAEVHLQSSGLPYTIIRPGRLTDGPYTSYDLNTLLQATAGNRQDVQLSPRDDQRGEASRIAVAEAVVQSMLLPTTTNHYYSISSTEGEGPGKDSARWEALFAACHPADASVLA</sequence>
<name>A0A9W6BFL2_9CHLO</name>
<dbReference type="InterPro" id="IPR016040">
    <property type="entry name" value="NAD(P)-bd_dom"/>
</dbReference>
<proteinExistence type="predicted"/>
<accession>A0A9W6BFL2</accession>
<evidence type="ECO:0000259" key="1">
    <source>
        <dbReference type="Pfam" id="PF13460"/>
    </source>
</evidence>